<comment type="function">
    <text evidence="5">May play a role in ribosome biogenesis.</text>
</comment>
<dbReference type="GO" id="GO:0005654">
    <property type="term" value="C:nucleoplasm"/>
    <property type="evidence" value="ECO:0007669"/>
    <property type="project" value="UniProtKB-SubCell"/>
</dbReference>
<comment type="similarity">
    <text evidence="1 5">Belongs to the NOP53 family.</text>
</comment>
<dbReference type="GeneID" id="106670023"/>
<sequence>MVEVNSVPVKKKKVCKRHKKNWRKYISTKDVDDFLDEKRLEERIGGPVKERKDKELFVIDTKTNKENDTAQIKTLSKKEKAKLPPTCFKLLQPLTAVPDPITKRNRVRTKIERMSSIRKYFKFYKRSQGFISKKELDAKKQRSLTLKKKKEQPTEHVFNKDIWTEKEENEVKNNEWFTEDTVRHTLTNTNALKVKVPKSLRTKKSVIPAIENPHPGISYNPSIKDHKDLLQIVIDKECDKLKEEAHIKRVTTDAFNKVSPQERDKMHLDELTEGLFKMETEVKEETEDEGENKETKPPVKPTKMKTRKQKRKQKEEKQAALMRKYAKVEKKKIADIHKLRFIKTDLEKAEEKSVKKQEKKKNRAIENVGKTKRLGAKLFEEPDLEFNRQTDLRGSLRLMKREGNLLLDRFYSLQKRNVLVPCTKQLPMKKSKVKKFVKASHKMDNIVNKKK</sequence>
<comment type="subcellular location">
    <subcellularLocation>
        <location evidence="5">Nucleus</location>
        <location evidence="5">Nucleolus</location>
    </subcellularLocation>
    <subcellularLocation>
        <location evidence="5">Nucleus</location>
        <location evidence="5">Nucleoplasm</location>
    </subcellularLocation>
</comment>
<evidence type="ECO:0000256" key="6">
    <source>
        <dbReference type="SAM" id="MobiDB-lite"/>
    </source>
</evidence>
<dbReference type="InterPro" id="IPR011687">
    <property type="entry name" value="Nop53/GLTSCR2"/>
</dbReference>
<keyword evidence="3 5" id="KW-0690">Ribosome biogenesis</keyword>
<accession>A0A8I6S1N6</accession>
<evidence type="ECO:0000256" key="3">
    <source>
        <dbReference type="ARBA" id="ARBA00022517"/>
    </source>
</evidence>
<dbReference type="GO" id="GO:0000027">
    <property type="term" value="P:ribosomal large subunit assembly"/>
    <property type="evidence" value="ECO:0007669"/>
    <property type="project" value="UniProtKB-UniRule"/>
</dbReference>
<dbReference type="GO" id="GO:0005730">
    <property type="term" value="C:nucleolus"/>
    <property type="evidence" value="ECO:0007669"/>
    <property type="project" value="UniProtKB-SubCell"/>
</dbReference>
<keyword evidence="8" id="KW-1185">Reference proteome</keyword>
<evidence type="ECO:0000256" key="1">
    <source>
        <dbReference type="ARBA" id="ARBA00008838"/>
    </source>
</evidence>
<organism evidence="7 8">
    <name type="scientific">Cimex lectularius</name>
    <name type="common">Bed bug</name>
    <name type="synonym">Acanthia lectularia</name>
    <dbReference type="NCBI Taxonomy" id="79782"/>
    <lineage>
        <taxon>Eukaryota</taxon>
        <taxon>Metazoa</taxon>
        <taxon>Ecdysozoa</taxon>
        <taxon>Arthropoda</taxon>
        <taxon>Hexapoda</taxon>
        <taxon>Insecta</taxon>
        <taxon>Pterygota</taxon>
        <taxon>Neoptera</taxon>
        <taxon>Paraneoptera</taxon>
        <taxon>Hemiptera</taxon>
        <taxon>Heteroptera</taxon>
        <taxon>Panheteroptera</taxon>
        <taxon>Cimicomorpha</taxon>
        <taxon>Cimicidae</taxon>
        <taxon>Cimex</taxon>
    </lineage>
</organism>
<dbReference type="GO" id="GO:0008097">
    <property type="term" value="F:5S rRNA binding"/>
    <property type="evidence" value="ECO:0007669"/>
    <property type="project" value="TreeGrafter"/>
</dbReference>
<protein>
    <recommendedName>
        <fullName evidence="2 5">Ribosome biogenesis protein NOP53</fullName>
    </recommendedName>
</protein>
<dbReference type="PANTHER" id="PTHR14211:SF7">
    <property type="entry name" value="RIBOSOME BIOGENESIS PROTEIN NOP53"/>
    <property type="match status" value="1"/>
</dbReference>
<evidence type="ECO:0000256" key="4">
    <source>
        <dbReference type="ARBA" id="ARBA00023242"/>
    </source>
</evidence>
<proteinExistence type="inferred from homology"/>
<dbReference type="RefSeq" id="XP_014255486.1">
    <property type="nucleotide sequence ID" value="XM_014400000.2"/>
</dbReference>
<dbReference type="OrthoDB" id="5072at2759"/>
<feature type="region of interest" description="Disordered" evidence="6">
    <location>
        <begin position="281"/>
        <end position="316"/>
    </location>
</feature>
<evidence type="ECO:0000256" key="2">
    <source>
        <dbReference type="ARBA" id="ARBA00018339"/>
    </source>
</evidence>
<dbReference type="GO" id="GO:0006364">
    <property type="term" value="P:rRNA processing"/>
    <property type="evidence" value="ECO:0007669"/>
    <property type="project" value="TreeGrafter"/>
</dbReference>
<reference evidence="7" key="1">
    <citation type="submission" date="2022-01" db="UniProtKB">
        <authorList>
            <consortium name="EnsemblMetazoa"/>
        </authorList>
    </citation>
    <scope>IDENTIFICATION</scope>
</reference>
<name>A0A8I6S1N6_CIMLE</name>
<dbReference type="Proteomes" id="UP000494040">
    <property type="component" value="Unassembled WGS sequence"/>
</dbReference>
<dbReference type="OMA" id="TEKWTHK"/>
<dbReference type="AlphaFoldDB" id="A0A8I6S1N6"/>
<dbReference type="Pfam" id="PF07767">
    <property type="entry name" value="Nop53"/>
    <property type="match status" value="1"/>
</dbReference>
<dbReference type="PANTHER" id="PTHR14211">
    <property type="entry name" value="GLIOMA SUPPRESSOR CANDIDATE REGION GENE 2"/>
    <property type="match status" value="1"/>
</dbReference>
<keyword evidence="4 5" id="KW-0539">Nucleus</keyword>
<evidence type="ECO:0000313" key="8">
    <source>
        <dbReference type="Proteomes" id="UP000494040"/>
    </source>
</evidence>
<dbReference type="EnsemblMetazoa" id="XM_014400000.2">
    <property type="protein sequence ID" value="XP_014255486.1"/>
    <property type="gene ID" value="LOC106670023"/>
</dbReference>
<dbReference type="KEGG" id="clec:106670023"/>
<evidence type="ECO:0000313" key="7">
    <source>
        <dbReference type="EnsemblMetazoa" id="XP_014255486.1"/>
    </source>
</evidence>
<evidence type="ECO:0000256" key="5">
    <source>
        <dbReference type="PIRNR" id="PIRNR017302"/>
    </source>
</evidence>
<dbReference type="PIRSF" id="PIRSF017302">
    <property type="entry name" value="Gltscr2"/>
    <property type="match status" value="1"/>
</dbReference>
<feature type="compositionally biased region" description="Basic residues" evidence="6">
    <location>
        <begin position="302"/>
        <end position="312"/>
    </location>
</feature>